<dbReference type="Proteomes" id="UP000658320">
    <property type="component" value="Unassembled WGS sequence"/>
</dbReference>
<protein>
    <recommendedName>
        <fullName evidence="8">PDGLE domain-containing protein</fullName>
    </recommendedName>
</protein>
<evidence type="ECO:0000256" key="7">
    <source>
        <dbReference type="SAM" id="Phobius"/>
    </source>
</evidence>
<evidence type="ECO:0000256" key="4">
    <source>
        <dbReference type="ARBA" id="ARBA00022692"/>
    </source>
</evidence>
<feature type="domain" description="PDGLE" evidence="8">
    <location>
        <begin position="248"/>
        <end position="338"/>
    </location>
</feature>
<keyword evidence="2" id="KW-0813">Transport</keyword>
<reference evidence="9" key="1">
    <citation type="journal article" date="2014" name="Int. J. Syst. Evol. Microbiol.">
        <title>Complete genome sequence of Corynebacterium casei LMG S-19264T (=DSM 44701T), isolated from a smear-ripened cheese.</title>
        <authorList>
            <consortium name="US DOE Joint Genome Institute (JGI-PGF)"/>
            <person name="Walter F."/>
            <person name="Albersmeier A."/>
            <person name="Kalinowski J."/>
            <person name="Ruckert C."/>
        </authorList>
    </citation>
    <scope>NUCLEOTIDE SEQUENCE</scope>
    <source>
        <strain evidence="9">JCM 4346</strain>
    </source>
</reference>
<reference evidence="9" key="2">
    <citation type="submission" date="2020-09" db="EMBL/GenBank/DDBJ databases">
        <authorList>
            <person name="Sun Q."/>
            <person name="Ohkuma M."/>
        </authorList>
    </citation>
    <scope>NUCLEOTIDE SEQUENCE</scope>
    <source>
        <strain evidence="9">JCM 4346</strain>
    </source>
</reference>
<keyword evidence="3" id="KW-1003">Cell membrane</keyword>
<evidence type="ECO:0000259" key="8">
    <source>
        <dbReference type="Pfam" id="PF13190"/>
    </source>
</evidence>
<dbReference type="InterPro" id="IPR002751">
    <property type="entry name" value="CbiM/NikMN"/>
</dbReference>
<feature type="transmembrane region" description="Helical" evidence="7">
    <location>
        <begin position="250"/>
        <end position="269"/>
    </location>
</feature>
<evidence type="ECO:0000313" key="10">
    <source>
        <dbReference type="Proteomes" id="UP000658320"/>
    </source>
</evidence>
<dbReference type="Gene3D" id="1.10.1760.20">
    <property type="match status" value="1"/>
</dbReference>
<dbReference type="PANTHER" id="PTHR34229">
    <property type="entry name" value="METAL TRANSPORT PROTEIN HI_1621-RELATED"/>
    <property type="match status" value="1"/>
</dbReference>
<dbReference type="RefSeq" id="WP_189934635.1">
    <property type="nucleotide sequence ID" value="NZ_BMSX01000004.1"/>
</dbReference>
<evidence type="ECO:0000256" key="3">
    <source>
        <dbReference type="ARBA" id="ARBA00022475"/>
    </source>
</evidence>
<accession>A0A918F659</accession>
<dbReference type="AlphaFoldDB" id="A0A918F659"/>
<name>A0A918F659_9ACTN</name>
<sequence>MHVPDGFINAPTSAVTGVVAAGAIAVSLRGARRELDERTAPLAGLVAAFIFAVQMLNFPVAAGTSGHLLGGALAAILVGPYTGVLCISVVLLMQGILFADGGLTALGVNITVMGCVTTVVAYAVFRGLVKVLPRGRRSVTVASFVAALLSVPAAALAFTLLYWIGGTTDVAIGKVATAMVGVHLLIGIGEAAITALTVGAVIAVRPDLVHGARGLQQKLQLRVNGALVDVPAAEGARTAPVAARTSRRTLWVSGLVTSLVLAGFVSFYASANPDGLEKVAADKGIDEKVEEHAAADSPLADYGVKDVDNARLSGGLAGVIGVGVTVVAGSAVFWAVRRRRGVDDASPTAVENV</sequence>
<feature type="transmembrane region" description="Helical" evidence="7">
    <location>
        <begin position="141"/>
        <end position="164"/>
    </location>
</feature>
<feature type="transmembrane region" description="Helical" evidence="7">
    <location>
        <begin position="315"/>
        <end position="336"/>
    </location>
</feature>
<evidence type="ECO:0000256" key="6">
    <source>
        <dbReference type="ARBA" id="ARBA00023136"/>
    </source>
</evidence>
<dbReference type="Pfam" id="PF13190">
    <property type="entry name" value="PDGLE"/>
    <property type="match status" value="1"/>
</dbReference>
<gene>
    <name evidence="9" type="ORF">GCM10010251_20730</name>
</gene>
<dbReference type="GO" id="GO:0000041">
    <property type="term" value="P:transition metal ion transport"/>
    <property type="evidence" value="ECO:0007669"/>
    <property type="project" value="InterPro"/>
</dbReference>
<keyword evidence="4 7" id="KW-0812">Transmembrane</keyword>
<dbReference type="GO" id="GO:0005886">
    <property type="term" value="C:plasma membrane"/>
    <property type="evidence" value="ECO:0007669"/>
    <property type="project" value="UniProtKB-SubCell"/>
</dbReference>
<keyword evidence="6 7" id="KW-0472">Membrane</keyword>
<comment type="caution">
    <text evidence="9">The sequence shown here is derived from an EMBL/GenBank/DDBJ whole genome shotgun (WGS) entry which is preliminary data.</text>
</comment>
<comment type="subcellular location">
    <subcellularLocation>
        <location evidence="1">Cell membrane</location>
        <topology evidence="1">Multi-pass membrane protein</topology>
    </subcellularLocation>
</comment>
<feature type="transmembrane region" description="Helical" evidence="7">
    <location>
        <begin position="7"/>
        <end position="28"/>
    </location>
</feature>
<evidence type="ECO:0000256" key="1">
    <source>
        <dbReference type="ARBA" id="ARBA00004651"/>
    </source>
</evidence>
<keyword evidence="5 7" id="KW-1133">Transmembrane helix</keyword>
<dbReference type="PANTHER" id="PTHR34229:SF1">
    <property type="entry name" value="METAL TRANSPORT PROTEIN HI_1621-RELATED"/>
    <property type="match status" value="1"/>
</dbReference>
<organism evidence="9 10">
    <name type="scientific">Streptomyces aurantiogriseus</name>
    <dbReference type="NCBI Taxonomy" id="66870"/>
    <lineage>
        <taxon>Bacteria</taxon>
        <taxon>Bacillati</taxon>
        <taxon>Actinomycetota</taxon>
        <taxon>Actinomycetes</taxon>
        <taxon>Kitasatosporales</taxon>
        <taxon>Streptomycetaceae</taxon>
        <taxon>Streptomyces</taxon>
    </lineage>
</organism>
<feature type="transmembrane region" description="Helical" evidence="7">
    <location>
        <begin position="72"/>
        <end position="97"/>
    </location>
</feature>
<proteinExistence type="predicted"/>
<evidence type="ECO:0000256" key="2">
    <source>
        <dbReference type="ARBA" id="ARBA00022448"/>
    </source>
</evidence>
<evidence type="ECO:0000256" key="5">
    <source>
        <dbReference type="ARBA" id="ARBA00022989"/>
    </source>
</evidence>
<keyword evidence="10" id="KW-1185">Reference proteome</keyword>
<dbReference type="EMBL" id="BMSX01000004">
    <property type="protein sequence ID" value="GGR04944.1"/>
    <property type="molecule type" value="Genomic_DNA"/>
</dbReference>
<dbReference type="InterPro" id="IPR025937">
    <property type="entry name" value="PDGLE_dom"/>
</dbReference>
<evidence type="ECO:0000313" key="9">
    <source>
        <dbReference type="EMBL" id="GGR04944.1"/>
    </source>
</evidence>
<dbReference type="Pfam" id="PF01891">
    <property type="entry name" value="CbiM"/>
    <property type="match status" value="1"/>
</dbReference>
<feature type="transmembrane region" description="Helical" evidence="7">
    <location>
        <begin position="184"/>
        <end position="204"/>
    </location>
</feature>
<feature type="transmembrane region" description="Helical" evidence="7">
    <location>
        <begin position="40"/>
        <end position="60"/>
    </location>
</feature>
<feature type="transmembrane region" description="Helical" evidence="7">
    <location>
        <begin position="103"/>
        <end position="129"/>
    </location>
</feature>